<dbReference type="STRING" id="1777138.AWB77_03847"/>
<dbReference type="GO" id="GO:0004523">
    <property type="term" value="F:RNA-DNA hybrid ribonuclease activity"/>
    <property type="evidence" value="ECO:0007669"/>
    <property type="project" value="InterPro"/>
</dbReference>
<accession>A0A158C9X2</accession>
<dbReference type="Proteomes" id="UP000054903">
    <property type="component" value="Unassembled WGS sequence"/>
</dbReference>
<dbReference type="InterPro" id="IPR002156">
    <property type="entry name" value="RNaseH_domain"/>
</dbReference>
<proteinExistence type="predicted"/>
<evidence type="ECO:0000313" key="3">
    <source>
        <dbReference type="EMBL" id="SAK79155.1"/>
    </source>
</evidence>
<name>A0A158C9X2_9BURK</name>
<dbReference type="SUPFAM" id="SSF53098">
    <property type="entry name" value="Ribonuclease H-like"/>
    <property type="match status" value="1"/>
</dbReference>
<dbReference type="AlphaFoldDB" id="A0A158C9X2"/>
<dbReference type="PROSITE" id="PS50879">
    <property type="entry name" value="RNASE_H_1"/>
    <property type="match status" value="1"/>
</dbReference>
<feature type="domain" description="RNase H type-1" evidence="2">
    <location>
        <begin position="81"/>
        <end position="211"/>
    </location>
</feature>
<evidence type="ECO:0000259" key="2">
    <source>
        <dbReference type="PROSITE" id="PS50879"/>
    </source>
</evidence>
<reference evidence="3" key="1">
    <citation type="submission" date="2016-01" db="EMBL/GenBank/DDBJ databases">
        <authorList>
            <person name="Peeters C."/>
        </authorList>
    </citation>
    <scope>NUCLEOTIDE SEQUENCE</scope>
    <source>
        <strain evidence="3">LMG 29320</strain>
    </source>
</reference>
<dbReference type="Gene3D" id="3.30.420.10">
    <property type="entry name" value="Ribonuclease H-like superfamily/Ribonuclease H"/>
    <property type="match status" value="1"/>
</dbReference>
<dbReference type="GO" id="GO:0003676">
    <property type="term" value="F:nucleic acid binding"/>
    <property type="evidence" value="ECO:0007669"/>
    <property type="project" value="InterPro"/>
</dbReference>
<dbReference type="Pfam" id="PF00075">
    <property type="entry name" value="RNase_H"/>
    <property type="match status" value="1"/>
</dbReference>
<protein>
    <submittedName>
        <fullName evidence="3">Ribonuclease H</fullName>
    </submittedName>
</protein>
<gene>
    <name evidence="3" type="ORF">AWB77_03847</name>
</gene>
<feature type="compositionally biased region" description="Polar residues" evidence="1">
    <location>
        <begin position="210"/>
        <end position="236"/>
    </location>
</feature>
<dbReference type="InterPro" id="IPR036397">
    <property type="entry name" value="RNaseH_sf"/>
</dbReference>
<keyword evidence="4" id="KW-1185">Reference proteome</keyword>
<organism evidence="3 4">
    <name type="scientific">Caballeronia fortuita</name>
    <dbReference type="NCBI Taxonomy" id="1777138"/>
    <lineage>
        <taxon>Bacteria</taxon>
        <taxon>Pseudomonadati</taxon>
        <taxon>Pseudomonadota</taxon>
        <taxon>Betaproteobacteria</taxon>
        <taxon>Burkholderiales</taxon>
        <taxon>Burkholderiaceae</taxon>
        <taxon>Caballeronia</taxon>
    </lineage>
</organism>
<comment type="caution">
    <text evidence="3">The sequence shown here is derived from an EMBL/GenBank/DDBJ whole genome shotgun (WGS) entry which is preliminary data.</text>
</comment>
<evidence type="ECO:0000256" key="1">
    <source>
        <dbReference type="SAM" id="MobiDB-lite"/>
    </source>
</evidence>
<dbReference type="InterPro" id="IPR012337">
    <property type="entry name" value="RNaseH-like_sf"/>
</dbReference>
<evidence type="ECO:0000313" key="4">
    <source>
        <dbReference type="Proteomes" id="UP000054903"/>
    </source>
</evidence>
<feature type="region of interest" description="Disordered" evidence="1">
    <location>
        <begin position="208"/>
        <end position="236"/>
    </location>
</feature>
<dbReference type="EMBL" id="FCNX02000009">
    <property type="protein sequence ID" value="SAK79155.1"/>
    <property type="molecule type" value="Genomic_DNA"/>
</dbReference>
<sequence>MQIAAVKSSPSLSDNIVRAALAWHKVPTCRTRRALREAVDALVHQRSRAVADFLAKEQTVSEPPSGGTGASTANATFRNGDAGRFALVCDGSTIRNRGPSGCGWVVTSGDAVVCEGFKAIGYATNQIAEIRAVAYGLNDLPQGSTVDVHTDSLYVVKTMRGQFQKGMNLEHWDSLSDAINRHGLVNFHHVRGHAGHRMNELADSLAKKGSTLSQRNSKSPVNRSASHSVTERANQF</sequence>